<evidence type="ECO:0000259" key="8">
    <source>
        <dbReference type="PROSITE" id="PS51462"/>
    </source>
</evidence>
<proteinExistence type="inferred from homology"/>
<dbReference type="InterPro" id="IPR015797">
    <property type="entry name" value="NUDIX_hydrolase-like_dom_sf"/>
</dbReference>
<comment type="catalytic activity">
    <reaction evidence="1">
        <text>GDP-alpha-D-mannose + H2O = alpha-D-mannose 1-phosphate + GMP + 2 H(+)</text>
        <dbReference type="Rhea" id="RHEA:27978"/>
        <dbReference type="ChEBI" id="CHEBI:15377"/>
        <dbReference type="ChEBI" id="CHEBI:15378"/>
        <dbReference type="ChEBI" id="CHEBI:57527"/>
        <dbReference type="ChEBI" id="CHEBI:58115"/>
        <dbReference type="ChEBI" id="CHEBI:58409"/>
    </reaction>
</comment>
<evidence type="ECO:0000256" key="3">
    <source>
        <dbReference type="ARBA" id="ARBA00007275"/>
    </source>
</evidence>
<accession>A0A4V2UQZ3</accession>
<dbReference type="Gene3D" id="3.90.79.10">
    <property type="entry name" value="Nucleoside Triphosphate Pyrophosphohydrolase"/>
    <property type="match status" value="1"/>
</dbReference>
<keyword evidence="10" id="KW-1185">Reference proteome</keyword>
<dbReference type="GO" id="GO:0005829">
    <property type="term" value="C:cytosol"/>
    <property type="evidence" value="ECO:0007669"/>
    <property type="project" value="TreeGrafter"/>
</dbReference>
<dbReference type="PANTHER" id="PTHR11839:SF18">
    <property type="entry name" value="NUDIX HYDROLASE DOMAIN-CONTAINING PROTEIN"/>
    <property type="match status" value="1"/>
</dbReference>
<comment type="caution">
    <text evidence="9">The sequence shown here is derived from an EMBL/GenBank/DDBJ whole genome shotgun (WGS) entry which is preliminary data.</text>
</comment>
<organism evidence="9 10">
    <name type="scientific">Sulfuritortus calidifontis</name>
    <dbReference type="NCBI Taxonomy" id="1914471"/>
    <lineage>
        <taxon>Bacteria</taxon>
        <taxon>Pseudomonadati</taxon>
        <taxon>Pseudomonadota</taxon>
        <taxon>Betaproteobacteria</taxon>
        <taxon>Nitrosomonadales</taxon>
        <taxon>Thiobacillaceae</taxon>
        <taxon>Sulfuritortus</taxon>
    </lineage>
</organism>
<protein>
    <recommendedName>
        <fullName evidence="4">GDP-mannose pyrophosphatase</fullName>
    </recommendedName>
    <alternativeName>
        <fullName evidence="6">GDP-mannose hydrolase</fullName>
    </alternativeName>
    <alternativeName>
        <fullName evidence="7">GDPMK</fullName>
    </alternativeName>
</protein>
<reference evidence="9 10" key="1">
    <citation type="submission" date="2019-03" db="EMBL/GenBank/DDBJ databases">
        <title>Genomic Encyclopedia of Type Strains, Phase IV (KMG-IV): sequencing the most valuable type-strain genomes for metagenomic binning, comparative biology and taxonomic classification.</title>
        <authorList>
            <person name="Goeker M."/>
        </authorList>
    </citation>
    <scope>NUCLEOTIDE SEQUENCE [LARGE SCALE GENOMIC DNA]</scope>
    <source>
        <strain evidence="9 10">DSM 103923</strain>
    </source>
</reference>
<dbReference type="Proteomes" id="UP000295135">
    <property type="component" value="Unassembled WGS sequence"/>
</dbReference>
<evidence type="ECO:0000256" key="2">
    <source>
        <dbReference type="ARBA" id="ARBA00001946"/>
    </source>
</evidence>
<dbReference type="GO" id="GO:0006753">
    <property type="term" value="P:nucleoside phosphate metabolic process"/>
    <property type="evidence" value="ECO:0007669"/>
    <property type="project" value="TreeGrafter"/>
</dbReference>
<name>A0A4V2UQZ3_9PROT</name>
<evidence type="ECO:0000256" key="5">
    <source>
        <dbReference type="ARBA" id="ARBA00022801"/>
    </source>
</evidence>
<dbReference type="EMBL" id="SLZY01000002">
    <property type="protein sequence ID" value="TCS73346.1"/>
    <property type="molecule type" value="Genomic_DNA"/>
</dbReference>
<sequence>MSKPDLTEHTLSSDTVYQGRLLHAKLDRVKLPNGKESSREYLIHPGAAVIIPVFDNGDILLERQHRYPLRRDFLELPAGKFDPNESELECAQRELLEETGYAADAWQYLATFYPCIGYSDERLVFYRASGLKHIGDDPDHDEFLEILRIPMTEALAMVGDGRICEGKTVMGLLWLERFGQG</sequence>
<feature type="domain" description="Nudix hydrolase" evidence="8">
    <location>
        <begin position="44"/>
        <end position="176"/>
    </location>
</feature>
<dbReference type="PROSITE" id="PS51462">
    <property type="entry name" value="NUDIX"/>
    <property type="match status" value="1"/>
</dbReference>
<gene>
    <name evidence="9" type="ORF">EDC61_102116</name>
</gene>
<dbReference type="GO" id="GO:0019693">
    <property type="term" value="P:ribose phosphate metabolic process"/>
    <property type="evidence" value="ECO:0007669"/>
    <property type="project" value="TreeGrafter"/>
</dbReference>
<evidence type="ECO:0000313" key="9">
    <source>
        <dbReference type="EMBL" id="TCS73346.1"/>
    </source>
</evidence>
<dbReference type="OrthoDB" id="9806150at2"/>
<dbReference type="AlphaFoldDB" id="A0A4V2UQZ3"/>
<evidence type="ECO:0000256" key="1">
    <source>
        <dbReference type="ARBA" id="ARBA00000847"/>
    </source>
</evidence>
<evidence type="ECO:0000256" key="7">
    <source>
        <dbReference type="ARBA" id="ARBA00032272"/>
    </source>
</evidence>
<dbReference type="RefSeq" id="WP_126458569.1">
    <property type="nucleotide sequence ID" value="NZ_AP018721.1"/>
</dbReference>
<dbReference type="GO" id="GO:0016787">
    <property type="term" value="F:hydrolase activity"/>
    <property type="evidence" value="ECO:0007669"/>
    <property type="project" value="UniProtKB-KW"/>
</dbReference>
<dbReference type="InterPro" id="IPR000086">
    <property type="entry name" value="NUDIX_hydrolase_dom"/>
</dbReference>
<dbReference type="PANTHER" id="PTHR11839">
    <property type="entry name" value="UDP/ADP-SUGAR PYROPHOSPHATASE"/>
    <property type="match status" value="1"/>
</dbReference>
<comment type="similarity">
    <text evidence="3">Belongs to the Nudix hydrolase family. NudK subfamily.</text>
</comment>
<keyword evidence="5" id="KW-0378">Hydrolase</keyword>
<comment type="cofactor">
    <cofactor evidence="2">
        <name>Mg(2+)</name>
        <dbReference type="ChEBI" id="CHEBI:18420"/>
    </cofactor>
</comment>
<dbReference type="Pfam" id="PF00293">
    <property type="entry name" value="NUDIX"/>
    <property type="match status" value="1"/>
</dbReference>
<dbReference type="SUPFAM" id="SSF55811">
    <property type="entry name" value="Nudix"/>
    <property type="match status" value="1"/>
</dbReference>
<evidence type="ECO:0000256" key="6">
    <source>
        <dbReference type="ARBA" id="ARBA00032162"/>
    </source>
</evidence>
<dbReference type="InterPro" id="IPR020084">
    <property type="entry name" value="NUDIX_hydrolase_CS"/>
</dbReference>
<evidence type="ECO:0000256" key="4">
    <source>
        <dbReference type="ARBA" id="ARBA00016377"/>
    </source>
</evidence>
<evidence type="ECO:0000313" key="10">
    <source>
        <dbReference type="Proteomes" id="UP000295135"/>
    </source>
</evidence>
<dbReference type="PROSITE" id="PS00893">
    <property type="entry name" value="NUDIX_BOX"/>
    <property type="match status" value="1"/>
</dbReference>